<reference evidence="2 3" key="1">
    <citation type="submission" date="2019-10" db="EMBL/GenBank/DDBJ databases">
        <authorList>
            <person name="Palmer J.M."/>
        </authorList>
    </citation>
    <scope>NUCLEOTIDE SEQUENCE [LARGE SCALE GENOMIC DNA]</scope>
    <source>
        <strain evidence="2 3">TWF730</strain>
    </source>
</reference>
<proteinExistence type="predicted"/>
<dbReference type="AlphaFoldDB" id="A0AAV9UCE9"/>
<gene>
    <name evidence="2" type="ORF">TWF730_002527</name>
</gene>
<feature type="domain" description="Hemerythrin-like" evidence="1">
    <location>
        <begin position="44"/>
        <end position="161"/>
    </location>
</feature>
<dbReference type="Proteomes" id="UP001373714">
    <property type="component" value="Unassembled WGS sequence"/>
</dbReference>
<evidence type="ECO:0000313" key="2">
    <source>
        <dbReference type="EMBL" id="KAK6338464.1"/>
    </source>
</evidence>
<dbReference type="Gene3D" id="1.20.120.520">
    <property type="entry name" value="nmb1532 protein domain like"/>
    <property type="match status" value="1"/>
</dbReference>
<dbReference type="InterPro" id="IPR012312">
    <property type="entry name" value="Hemerythrin-like"/>
</dbReference>
<keyword evidence="3" id="KW-1185">Reference proteome</keyword>
<organism evidence="2 3">
    <name type="scientific">Orbilia blumenaviensis</name>
    <dbReference type="NCBI Taxonomy" id="1796055"/>
    <lineage>
        <taxon>Eukaryota</taxon>
        <taxon>Fungi</taxon>
        <taxon>Dikarya</taxon>
        <taxon>Ascomycota</taxon>
        <taxon>Pezizomycotina</taxon>
        <taxon>Orbiliomycetes</taxon>
        <taxon>Orbiliales</taxon>
        <taxon>Orbiliaceae</taxon>
        <taxon>Orbilia</taxon>
    </lineage>
</organism>
<dbReference type="PANTHER" id="PTHR35585">
    <property type="entry name" value="HHE DOMAIN PROTEIN (AFU_ORTHOLOGUE AFUA_4G00730)"/>
    <property type="match status" value="1"/>
</dbReference>
<dbReference type="EMBL" id="JAVHNS010000012">
    <property type="protein sequence ID" value="KAK6338464.1"/>
    <property type="molecule type" value="Genomic_DNA"/>
</dbReference>
<evidence type="ECO:0000313" key="3">
    <source>
        <dbReference type="Proteomes" id="UP001373714"/>
    </source>
</evidence>
<sequence length="220" mass="25740">MSAPRLLRLPTRYGSRLLQQPFIRTQVRFNGTTFANRPMMSALSDAIIRDHSELNEYYERIMGTDDLDTQTRYQNLFTWELARHSIGEELVVYPAFEKHLGPEGKEMADKDREDHQRVKDMLYKFQSMKAQDPEFLKTLQELFKDLKQHIKNEEQKDLPALERQLDSDSSDSYARSFERTKLFVPTRSHPSAPDKPPFETVAGLLAAPIDKLMDLFRKFP</sequence>
<protein>
    <recommendedName>
        <fullName evidence="1">Hemerythrin-like domain-containing protein</fullName>
    </recommendedName>
</protein>
<dbReference type="PANTHER" id="PTHR35585:SF1">
    <property type="entry name" value="HHE DOMAIN PROTEIN (AFU_ORTHOLOGUE AFUA_4G00730)"/>
    <property type="match status" value="1"/>
</dbReference>
<dbReference type="Pfam" id="PF01814">
    <property type="entry name" value="Hemerythrin"/>
    <property type="match status" value="1"/>
</dbReference>
<accession>A0AAV9UCE9</accession>
<comment type="caution">
    <text evidence="2">The sequence shown here is derived from an EMBL/GenBank/DDBJ whole genome shotgun (WGS) entry which is preliminary data.</text>
</comment>
<name>A0AAV9UCE9_9PEZI</name>
<evidence type="ECO:0000259" key="1">
    <source>
        <dbReference type="Pfam" id="PF01814"/>
    </source>
</evidence>